<gene>
    <name evidence="3" type="ORF">ACFO4R_08450</name>
</gene>
<dbReference type="Gene3D" id="2.60.40.4250">
    <property type="match status" value="1"/>
</dbReference>
<evidence type="ECO:0000256" key="1">
    <source>
        <dbReference type="SAM" id="SignalP"/>
    </source>
</evidence>
<feature type="domain" description="DUF5301" evidence="2">
    <location>
        <begin position="24"/>
        <end position="116"/>
    </location>
</feature>
<comment type="caution">
    <text evidence="3">The sequence shown here is derived from an EMBL/GenBank/DDBJ whole genome shotgun (WGS) entry which is preliminary data.</text>
</comment>
<dbReference type="Pfam" id="PF17225">
    <property type="entry name" value="DUF5301"/>
    <property type="match status" value="1"/>
</dbReference>
<name>A0ABV9QM01_9FIRM</name>
<feature type="signal peptide" evidence="1">
    <location>
        <begin position="1"/>
        <end position="24"/>
    </location>
</feature>
<keyword evidence="4" id="KW-1185">Reference proteome</keyword>
<feature type="chain" id="PRO_5045220378" evidence="1">
    <location>
        <begin position="25"/>
        <end position="129"/>
    </location>
</feature>
<evidence type="ECO:0000259" key="2">
    <source>
        <dbReference type="Pfam" id="PF17225"/>
    </source>
</evidence>
<accession>A0ABV9QM01</accession>
<reference evidence="4" key="1">
    <citation type="journal article" date="2019" name="Int. J. Syst. Evol. Microbiol.">
        <title>The Global Catalogue of Microorganisms (GCM) 10K type strain sequencing project: providing services to taxonomists for standard genome sequencing and annotation.</title>
        <authorList>
            <consortium name="The Broad Institute Genomics Platform"/>
            <consortium name="The Broad Institute Genome Sequencing Center for Infectious Disease"/>
            <person name="Wu L."/>
            <person name="Ma J."/>
        </authorList>
    </citation>
    <scope>NUCLEOTIDE SEQUENCE [LARGE SCALE GENOMIC DNA]</scope>
    <source>
        <strain evidence="4">CCUG 46385</strain>
    </source>
</reference>
<keyword evidence="1" id="KW-0732">Signal</keyword>
<dbReference type="RefSeq" id="WP_379788649.1">
    <property type="nucleotide sequence ID" value="NZ_JBHSHL010000033.1"/>
</dbReference>
<evidence type="ECO:0000313" key="3">
    <source>
        <dbReference type="EMBL" id="MFC4805112.1"/>
    </source>
</evidence>
<sequence length="129" mass="14873">MKKYMSVFLCLFCVLAMVSCNKKAEPLELPKASQVKSIEVSIEENMILHTDQTWIADVLVGVSAAKPTRKQSVQDVPTAERMIKVDIHSEKEITRFFAYEDGGSYYIERPYQGIYKLEKSIYEKLQEKE</sequence>
<dbReference type="Proteomes" id="UP001595916">
    <property type="component" value="Unassembled WGS sequence"/>
</dbReference>
<organism evidence="3 4">
    <name type="scientific">Filifactor villosus</name>
    <dbReference type="NCBI Taxonomy" id="29374"/>
    <lineage>
        <taxon>Bacteria</taxon>
        <taxon>Bacillati</taxon>
        <taxon>Bacillota</taxon>
        <taxon>Clostridia</taxon>
        <taxon>Peptostreptococcales</taxon>
        <taxon>Filifactoraceae</taxon>
        <taxon>Filifactor</taxon>
    </lineage>
</organism>
<evidence type="ECO:0000313" key="4">
    <source>
        <dbReference type="Proteomes" id="UP001595916"/>
    </source>
</evidence>
<proteinExistence type="predicted"/>
<dbReference type="PROSITE" id="PS51257">
    <property type="entry name" value="PROKAR_LIPOPROTEIN"/>
    <property type="match status" value="1"/>
</dbReference>
<protein>
    <submittedName>
        <fullName evidence="3">DUF5301 domain-containing protein</fullName>
    </submittedName>
</protein>
<dbReference type="InterPro" id="IPR033782">
    <property type="entry name" value="DUF5301"/>
</dbReference>
<dbReference type="EMBL" id="JBHSHL010000033">
    <property type="protein sequence ID" value="MFC4805112.1"/>
    <property type="molecule type" value="Genomic_DNA"/>
</dbReference>